<organism evidence="1 2">
    <name type="scientific">Gigaspora margarita</name>
    <dbReference type="NCBI Taxonomy" id="4874"/>
    <lineage>
        <taxon>Eukaryota</taxon>
        <taxon>Fungi</taxon>
        <taxon>Fungi incertae sedis</taxon>
        <taxon>Mucoromycota</taxon>
        <taxon>Glomeromycotina</taxon>
        <taxon>Glomeromycetes</taxon>
        <taxon>Diversisporales</taxon>
        <taxon>Gigasporaceae</taxon>
        <taxon>Gigaspora</taxon>
    </lineage>
</organism>
<keyword evidence="2" id="KW-1185">Reference proteome</keyword>
<name>A0ABN7VMR7_GIGMA</name>
<evidence type="ECO:0000313" key="2">
    <source>
        <dbReference type="Proteomes" id="UP000789901"/>
    </source>
</evidence>
<accession>A0ABN7VMR7</accession>
<evidence type="ECO:0000313" key="1">
    <source>
        <dbReference type="EMBL" id="CAG8787117.1"/>
    </source>
</evidence>
<protein>
    <submittedName>
        <fullName evidence="1">34024_t:CDS:1</fullName>
    </submittedName>
</protein>
<reference evidence="1 2" key="1">
    <citation type="submission" date="2021-06" db="EMBL/GenBank/DDBJ databases">
        <authorList>
            <person name="Kallberg Y."/>
            <person name="Tangrot J."/>
            <person name="Rosling A."/>
        </authorList>
    </citation>
    <scope>NUCLEOTIDE SEQUENCE [LARGE SCALE GENOMIC DNA]</scope>
    <source>
        <strain evidence="1 2">120-4 pot B 10/14</strain>
    </source>
</reference>
<proteinExistence type="predicted"/>
<gene>
    <name evidence="1" type="ORF">GMARGA_LOCUS20628</name>
</gene>
<dbReference type="EMBL" id="CAJVQB010018271">
    <property type="protein sequence ID" value="CAG8787117.1"/>
    <property type="molecule type" value="Genomic_DNA"/>
</dbReference>
<dbReference type="Proteomes" id="UP000789901">
    <property type="component" value="Unassembled WGS sequence"/>
</dbReference>
<comment type="caution">
    <text evidence="1">The sequence shown here is derived from an EMBL/GenBank/DDBJ whole genome shotgun (WGS) entry which is preliminary data.</text>
</comment>
<sequence>MFAADIFNAKLMTCFKVYSMALIIYNIRTRFFRSETSHLLLMLSLVKSSCTFFTLNLNEDGTLRKLTRSNDMQGTIETGLSYLQTYWNCPPALEDYSLFNLNKDFMYNSHIQKWSSPKKDCIIRIWPQPLSLRFGPDWKDYCRLKDDNEIQWAEIFQQNITKIEVDELWMRIAVKSAQVLTIDLGERSIDIEHIWSGSLEIFPNLSDAETFLEHAKSGQIGEIFHEDDETHIDPIILNETQTEIYD</sequence>